<dbReference type="GO" id="GO:0016020">
    <property type="term" value="C:membrane"/>
    <property type="evidence" value="ECO:0007669"/>
    <property type="project" value="InterPro"/>
</dbReference>
<dbReference type="PROSITE" id="PS50268">
    <property type="entry name" value="CADHERIN_2"/>
    <property type="match status" value="1"/>
</dbReference>
<dbReference type="InterPro" id="IPR002126">
    <property type="entry name" value="Cadherin-like_dom"/>
</dbReference>
<accession>A0A3S2W8H3</accession>
<evidence type="ECO:0000259" key="1">
    <source>
        <dbReference type="PROSITE" id="PS50268"/>
    </source>
</evidence>
<feature type="non-terminal residue" evidence="2">
    <location>
        <position position="636"/>
    </location>
</feature>
<dbReference type="EMBL" id="SACJ01000018">
    <property type="protein sequence ID" value="RVT71083.1"/>
    <property type="molecule type" value="Genomic_DNA"/>
</dbReference>
<reference evidence="2 3" key="1">
    <citation type="submission" date="2019-01" db="EMBL/GenBank/DDBJ databases">
        <authorList>
            <person name="Chen W.-M."/>
        </authorList>
    </citation>
    <scope>NUCLEOTIDE SEQUENCE [LARGE SCALE GENOMIC DNA]</scope>
    <source>
        <strain evidence="2 3">BBQ-12</strain>
    </source>
</reference>
<evidence type="ECO:0000313" key="2">
    <source>
        <dbReference type="EMBL" id="RVT71083.1"/>
    </source>
</evidence>
<organism evidence="2 3">
    <name type="scientific">Flavobacterium sufflavum</name>
    <dbReference type="NCBI Taxonomy" id="1921138"/>
    <lineage>
        <taxon>Bacteria</taxon>
        <taxon>Pseudomonadati</taxon>
        <taxon>Bacteroidota</taxon>
        <taxon>Flavobacteriia</taxon>
        <taxon>Flavobacteriales</taxon>
        <taxon>Flavobacteriaceae</taxon>
        <taxon>Flavobacterium</taxon>
    </lineage>
</organism>
<dbReference type="Gene3D" id="2.60.40.10">
    <property type="entry name" value="Immunoglobulins"/>
    <property type="match status" value="1"/>
</dbReference>
<comment type="caution">
    <text evidence="2">The sequence shown here is derived from an EMBL/GenBank/DDBJ whole genome shotgun (WGS) entry which is preliminary data.</text>
</comment>
<dbReference type="SUPFAM" id="SSF49313">
    <property type="entry name" value="Cadherin-like"/>
    <property type="match status" value="1"/>
</dbReference>
<dbReference type="SMART" id="SM00736">
    <property type="entry name" value="CADG"/>
    <property type="match status" value="1"/>
</dbReference>
<keyword evidence="3" id="KW-1185">Reference proteome</keyword>
<dbReference type="InterPro" id="IPR015919">
    <property type="entry name" value="Cadherin-like_sf"/>
</dbReference>
<gene>
    <name evidence="2" type="ORF">EOD40_17590</name>
</gene>
<dbReference type="Proteomes" id="UP000285211">
    <property type="component" value="Unassembled WGS sequence"/>
</dbReference>
<dbReference type="InterPro" id="IPR013783">
    <property type="entry name" value="Ig-like_fold"/>
</dbReference>
<dbReference type="InterPro" id="IPR006644">
    <property type="entry name" value="Cadg"/>
</dbReference>
<dbReference type="Pfam" id="PF05345">
    <property type="entry name" value="He_PIG"/>
    <property type="match status" value="1"/>
</dbReference>
<dbReference type="InterPro" id="IPR040853">
    <property type="entry name" value="RapA2_cadherin-like"/>
</dbReference>
<proteinExistence type="predicted"/>
<dbReference type="RefSeq" id="WP_196781470.1">
    <property type="nucleotide sequence ID" value="NZ_SACJ01000018.1"/>
</dbReference>
<feature type="domain" description="Cadherin" evidence="1">
    <location>
        <begin position="257"/>
        <end position="347"/>
    </location>
</feature>
<sequence length="636" mass="65465">MKTILPQSRFLTFVFLIANLFFANVVFGQTVTLDQADLDYAPGETVIITGTGWHPGEIVGLQVDNITNPNIDCGPVTPQPHELWTVDADADGNFTAYWYVNDCELGADLLLGAYGNLSGFTYEVFFTDAPKVLSVAIGSQTPSPVTAGNNASYAITVFRGSGSGSSGAFTANLSITTTLPGGTSVSFSPSPVSFTSGDSSKIATLTISTTGSTPAGSTSFIVKAATSASDFAESTATLVVGGGNSAPVLAAIGNKNVNEQSALNFSVSASDQDLPAQTLTYSLDAASVTAGMTINGSTGAFSWTPTESQGGATYPVTITVTDNGTPNLADSETFNIVVAEVNDAPTGTDNTVTTNEDTDYTFTTTDFGFTDPNDTPVNTLFAVKVTTLPANGLLKLSGVNVTLGQFIPVASITAANLKFSPATNSNGTPYTSFTFQVQDNGGTASGGVDLDQIANTMTINVTSVNDAPSGADNTVTTNEDTDHTFTAVQFGFTDPNDTPLNTLLAVKVTTLPANGLLKLSGVNVTLGQFIPVASIIAGNLKFSPATNSNGTPYTSFTFQVQDNGGTASGGVDLDQIANTMTINVTSVNDAPVFTKGADQTKLEDAGAISVPGWATGIDDGDPELTQTLSFTVTNNN</sequence>
<dbReference type="CDD" id="cd11304">
    <property type="entry name" value="Cadherin_repeat"/>
    <property type="match status" value="1"/>
</dbReference>
<name>A0A3S2W8H3_9FLAO</name>
<dbReference type="Pfam" id="PF17803">
    <property type="entry name" value="Cadherin_4"/>
    <property type="match status" value="1"/>
</dbReference>
<dbReference type="AlphaFoldDB" id="A0A3S2W8H3"/>
<dbReference type="GO" id="GO:0005509">
    <property type="term" value="F:calcium ion binding"/>
    <property type="evidence" value="ECO:0007669"/>
    <property type="project" value="InterPro"/>
</dbReference>
<protein>
    <recommendedName>
        <fullName evidence="1">Cadherin domain-containing protein</fullName>
    </recommendedName>
</protein>
<dbReference type="SMART" id="SM00112">
    <property type="entry name" value="CA"/>
    <property type="match status" value="1"/>
</dbReference>
<evidence type="ECO:0000313" key="3">
    <source>
        <dbReference type="Proteomes" id="UP000285211"/>
    </source>
</evidence>
<dbReference type="GO" id="GO:0007156">
    <property type="term" value="P:homophilic cell adhesion via plasma membrane adhesion molecules"/>
    <property type="evidence" value="ECO:0007669"/>
    <property type="project" value="InterPro"/>
</dbReference>